<name>V3ZWD0_LOTGI</name>
<evidence type="ECO:0008006" key="5">
    <source>
        <dbReference type="Google" id="ProtNLM"/>
    </source>
</evidence>
<dbReference type="CTD" id="20249962"/>
<feature type="compositionally biased region" description="Low complexity" evidence="1">
    <location>
        <begin position="96"/>
        <end position="108"/>
    </location>
</feature>
<keyword evidence="2" id="KW-0732">Signal</keyword>
<dbReference type="HOGENOM" id="CLU_1350260_0_0_1"/>
<keyword evidence="4" id="KW-1185">Reference proteome</keyword>
<accession>V3ZWD0</accession>
<dbReference type="EMBL" id="KB203275">
    <property type="protein sequence ID" value="ESO85266.1"/>
    <property type="molecule type" value="Genomic_DNA"/>
</dbReference>
<gene>
    <name evidence="3" type="ORF">LOTGIDRAFT_235790</name>
</gene>
<reference evidence="3 4" key="1">
    <citation type="journal article" date="2013" name="Nature">
        <title>Insights into bilaterian evolution from three spiralian genomes.</title>
        <authorList>
            <person name="Simakov O."/>
            <person name="Marletaz F."/>
            <person name="Cho S.J."/>
            <person name="Edsinger-Gonzales E."/>
            <person name="Havlak P."/>
            <person name="Hellsten U."/>
            <person name="Kuo D.H."/>
            <person name="Larsson T."/>
            <person name="Lv J."/>
            <person name="Arendt D."/>
            <person name="Savage R."/>
            <person name="Osoegawa K."/>
            <person name="de Jong P."/>
            <person name="Grimwood J."/>
            <person name="Chapman J.A."/>
            <person name="Shapiro H."/>
            <person name="Aerts A."/>
            <person name="Otillar R.P."/>
            <person name="Terry A.Y."/>
            <person name="Boore J.L."/>
            <person name="Grigoriev I.V."/>
            <person name="Lindberg D.R."/>
            <person name="Seaver E.C."/>
            <person name="Weisblat D.A."/>
            <person name="Putnam N.H."/>
            <person name="Rokhsar D.S."/>
        </authorList>
    </citation>
    <scope>NUCLEOTIDE SEQUENCE [LARGE SCALE GENOMIC DNA]</scope>
</reference>
<proteinExistence type="predicted"/>
<feature type="compositionally biased region" description="Low complexity" evidence="1">
    <location>
        <begin position="145"/>
        <end position="170"/>
    </location>
</feature>
<dbReference type="Proteomes" id="UP000030746">
    <property type="component" value="Unassembled WGS sequence"/>
</dbReference>
<evidence type="ECO:0000256" key="1">
    <source>
        <dbReference type="SAM" id="MobiDB-lite"/>
    </source>
</evidence>
<dbReference type="RefSeq" id="XP_009063972.1">
    <property type="nucleotide sequence ID" value="XM_009065724.1"/>
</dbReference>
<protein>
    <recommendedName>
        <fullName evidence="5">Apple domain-containing protein</fullName>
    </recommendedName>
</protein>
<organism evidence="3 4">
    <name type="scientific">Lottia gigantea</name>
    <name type="common">Giant owl limpet</name>
    <dbReference type="NCBI Taxonomy" id="225164"/>
    <lineage>
        <taxon>Eukaryota</taxon>
        <taxon>Metazoa</taxon>
        <taxon>Spiralia</taxon>
        <taxon>Lophotrochozoa</taxon>
        <taxon>Mollusca</taxon>
        <taxon>Gastropoda</taxon>
        <taxon>Patellogastropoda</taxon>
        <taxon>Lottioidea</taxon>
        <taxon>Lottiidae</taxon>
        <taxon>Lottia</taxon>
    </lineage>
</organism>
<feature type="chain" id="PRO_5004716665" description="Apple domain-containing protein" evidence="2">
    <location>
        <begin position="21"/>
        <end position="203"/>
    </location>
</feature>
<evidence type="ECO:0000256" key="2">
    <source>
        <dbReference type="SAM" id="SignalP"/>
    </source>
</evidence>
<feature type="signal peptide" evidence="2">
    <location>
        <begin position="1"/>
        <end position="20"/>
    </location>
</feature>
<feature type="compositionally biased region" description="Pro residues" evidence="1">
    <location>
        <begin position="112"/>
        <end position="144"/>
    </location>
</feature>
<dbReference type="KEGG" id="lgi:LOTGIDRAFT_235790"/>
<feature type="region of interest" description="Disordered" evidence="1">
    <location>
        <begin position="96"/>
        <end position="176"/>
    </location>
</feature>
<evidence type="ECO:0000313" key="3">
    <source>
        <dbReference type="EMBL" id="ESO85266.1"/>
    </source>
</evidence>
<evidence type="ECO:0000313" key="4">
    <source>
        <dbReference type="Proteomes" id="UP000030746"/>
    </source>
</evidence>
<dbReference type="GeneID" id="20249962"/>
<sequence length="203" mass="22288">MNNLLCSELLISVMVILVDAECSYKYLNKTCLTSNYFNYDYTSTEDDQCDENCKSITGCTASLFEVNYCLHYKAPVIFVSNDLDLNQCIEKCPNLSPGPDLSPDPSLGQGPDPSPGPDLNPDPSPGQGPDPTPDQGPDPTPDQGPDPSQGQGPGQDQDQDQGPSQGQGQDATRRRKWKLDKDHLHNFKLHVLVILLRNFVLIP</sequence>
<dbReference type="AlphaFoldDB" id="V3ZWD0"/>